<name>A0A3P3VRC9_9GAMM</name>
<dbReference type="Pfam" id="PF16703">
    <property type="entry name" value="DUF5064"/>
    <property type="match status" value="1"/>
</dbReference>
<evidence type="ECO:0000313" key="2">
    <source>
        <dbReference type="Proteomes" id="UP000280792"/>
    </source>
</evidence>
<dbReference type="EMBL" id="QWEZ01000001">
    <property type="protein sequence ID" value="RRJ84079.1"/>
    <property type="molecule type" value="Genomic_DNA"/>
</dbReference>
<dbReference type="RefSeq" id="WP_125014505.1">
    <property type="nucleotide sequence ID" value="NZ_QWEZ01000001.1"/>
</dbReference>
<dbReference type="Gene3D" id="3.30.160.370">
    <property type="entry name" value="Domain of unknown function DUF5064"/>
    <property type="match status" value="1"/>
</dbReference>
<keyword evidence="2" id="KW-1185">Reference proteome</keyword>
<accession>A0A3P3VRC9</accession>
<organism evidence="1 2">
    <name type="scientific">Aestuariirhabdus litorea</name>
    <dbReference type="NCBI Taxonomy" id="2528527"/>
    <lineage>
        <taxon>Bacteria</taxon>
        <taxon>Pseudomonadati</taxon>
        <taxon>Pseudomonadota</taxon>
        <taxon>Gammaproteobacteria</taxon>
        <taxon>Oceanospirillales</taxon>
        <taxon>Aestuariirhabdaceae</taxon>
        <taxon>Aestuariirhabdus</taxon>
    </lineage>
</organism>
<proteinExistence type="predicted"/>
<gene>
    <name evidence="1" type="ORF">D0544_02865</name>
</gene>
<reference evidence="1 2" key="2">
    <citation type="submission" date="2018-12" db="EMBL/GenBank/DDBJ databases">
        <title>Simiduia agarivorans gen. nov., sp. nov., a marine, agarolytic bacterium isolated from shallow coastal water from Keelung, Taiwan.</title>
        <authorList>
            <person name="Shieh W.Y."/>
        </authorList>
    </citation>
    <scope>NUCLEOTIDE SEQUENCE [LARGE SCALE GENOMIC DNA]</scope>
    <source>
        <strain evidence="1 2">GTF-13</strain>
    </source>
</reference>
<protein>
    <submittedName>
        <fullName evidence="1">DUF5064 family protein</fullName>
    </submittedName>
</protein>
<sequence length="132" mass="14799">MAITHFDPVSYQLVKADGRSLHAEVQVTITANSDDTENAVKIDLLVKMADGQTQESSFTMRRDMAFNFAHRTREELQKMGVLGHGEHAVNASPIFMQSKAYDMLFKKVRAALNIDPTETIDLDRFIHSGDSN</sequence>
<comment type="caution">
    <text evidence="1">The sequence shown here is derived from an EMBL/GenBank/DDBJ whole genome shotgun (WGS) entry which is preliminary data.</text>
</comment>
<dbReference type="InterPro" id="IPR032024">
    <property type="entry name" value="DUF5064"/>
</dbReference>
<dbReference type="Proteomes" id="UP000280792">
    <property type="component" value="Unassembled WGS sequence"/>
</dbReference>
<evidence type="ECO:0000313" key="1">
    <source>
        <dbReference type="EMBL" id="RRJ84079.1"/>
    </source>
</evidence>
<dbReference type="AlphaFoldDB" id="A0A3P3VRC9"/>
<reference evidence="1 2" key="1">
    <citation type="submission" date="2018-08" db="EMBL/GenBank/DDBJ databases">
        <authorList>
            <person name="Khan S.A."/>
        </authorList>
    </citation>
    <scope>NUCLEOTIDE SEQUENCE [LARGE SCALE GENOMIC DNA]</scope>
    <source>
        <strain evidence="1 2">GTF-13</strain>
    </source>
</reference>